<reference evidence="1 2" key="1">
    <citation type="submission" date="2019-11" db="EMBL/GenBank/DDBJ databases">
        <title>Draft genome of Amycolatopsis RM579.</title>
        <authorList>
            <person name="Duangmal K."/>
            <person name="Mingma R."/>
        </authorList>
    </citation>
    <scope>NUCLEOTIDE SEQUENCE [LARGE SCALE GENOMIC DNA]</scope>
    <source>
        <strain evidence="1 2">RM579</strain>
    </source>
</reference>
<proteinExistence type="predicted"/>
<keyword evidence="2" id="KW-1185">Reference proteome</keyword>
<dbReference type="EMBL" id="WMBA01000042">
    <property type="protein sequence ID" value="MTD57041.1"/>
    <property type="molecule type" value="Genomic_DNA"/>
</dbReference>
<name>A0A6N7Z796_9PSEU</name>
<comment type="caution">
    <text evidence="1">The sequence shown here is derived from an EMBL/GenBank/DDBJ whole genome shotgun (WGS) entry which is preliminary data.</text>
</comment>
<gene>
    <name evidence="1" type="ORF">GKO32_24140</name>
</gene>
<evidence type="ECO:0000313" key="1">
    <source>
        <dbReference type="EMBL" id="MTD57041.1"/>
    </source>
</evidence>
<protein>
    <submittedName>
        <fullName evidence="1">Uncharacterized protein</fullName>
    </submittedName>
</protein>
<organism evidence="1 2">
    <name type="scientific">Amycolatopsis pithecellobii</name>
    <dbReference type="NCBI Taxonomy" id="664692"/>
    <lineage>
        <taxon>Bacteria</taxon>
        <taxon>Bacillati</taxon>
        <taxon>Actinomycetota</taxon>
        <taxon>Actinomycetes</taxon>
        <taxon>Pseudonocardiales</taxon>
        <taxon>Pseudonocardiaceae</taxon>
        <taxon>Amycolatopsis</taxon>
    </lineage>
</organism>
<evidence type="ECO:0000313" key="2">
    <source>
        <dbReference type="Proteomes" id="UP000440096"/>
    </source>
</evidence>
<sequence>MTTAGTGTLHYVAEPGHEDSIATLVDETRTLLADAVEHGWIPDVLVVDSGLYQRISDAKRAELAAGRPLTVLGLRLERAR</sequence>
<dbReference type="RefSeq" id="WP_154759179.1">
    <property type="nucleotide sequence ID" value="NZ_WMBA01000042.1"/>
</dbReference>
<dbReference type="Proteomes" id="UP000440096">
    <property type="component" value="Unassembled WGS sequence"/>
</dbReference>
<accession>A0A6N7Z796</accession>
<dbReference type="AlphaFoldDB" id="A0A6N7Z796"/>